<name>A0A433TNN4_ELYCH</name>
<sequence>MMKRFMRRNREKTESLQPIGGGKHGVLYRHRNVVLKIVGMTFVTSLVCLAAEAVIEHPAGAYIVTLVDGIYGSSTQTLFFPLTISILGLAHCETGFGLVLATLGCGCMLGPPLVAWTFDKFGYSVLFRFSGALYLVSGLLVSLTYHGHEEESANTAGGDKLLAGNPVEVAFGSQCFEIVVPAKETEDALGTDEGEAFLVENKEESNICASEGHVETKNNLHLEPTNGATHI</sequence>
<dbReference type="Gene3D" id="1.20.1250.20">
    <property type="entry name" value="MFS general substrate transporter like domains"/>
    <property type="match status" value="1"/>
</dbReference>
<evidence type="ECO:0000313" key="2">
    <source>
        <dbReference type="EMBL" id="RUS83185.1"/>
    </source>
</evidence>
<organism evidence="2 3">
    <name type="scientific">Elysia chlorotica</name>
    <name type="common">Eastern emerald elysia</name>
    <name type="synonym">Sea slug</name>
    <dbReference type="NCBI Taxonomy" id="188477"/>
    <lineage>
        <taxon>Eukaryota</taxon>
        <taxon>Metazoa</taxon>
        <taxon>Spiralia</taxon>
        <taxon>Lophotrochozoa</taxon>
        <taxon>Mollusca</taxon>
        <taxon>Gastropoda</taxon>
        <taxon>Heterobranchia</taxon>
        <taxon>Euthyneura</taxon>
        <taxon>Panpulmonata</taxon>
        <taxon>Sacoglossa</taxon>
        <taxon>Placobranchoidea</taxon>
        <taxon>Plakobranchidae</taxon>
        <taxon>Elysia</taxon>
    </lineage>
</organism>
<comment type="caution">
    <text evidence="2">The sequence shown here is derived from an EMBL/GenBank/DDBJ whole genome shotgun (WGS) entry which is preliminary data.</text>
</comment>
<evidence type="ECO:0008006" key="4">
    <source>
        <dbReference type="Google" id="ProtNLM"/>
    </source>
</evidence>
<reference evidence="2 3" key="1">
    <citation type="submission" date="2019-01" db="EMBL/GenBank/DDBJ databases">
        <title>A draft genome assembly of the solar-powered sea slug Elysia chlorotica.</title>
        <authorList>
            <person name="Cai H."/>
            <person name="Li Q."/>
            <person name="Fang X."/>
            <person name="Li J."/>
            <person name="Curtis N.E."/>
            <person name="Altenburger A."/>
            <person name="Shibata T."/>
            <person name="Feng M."/>
            <person name="Maeda T."/>
            <person name="Schwartz J.A."/>
            <person name="Shigenobu S."/>
            <person name="Lundholm N."/>
            <person name="Nishiyama T."/>
            <person name="Yang H."/>
            <person name="Hasebe M."/>
            <person name="Li S."/>
            <person name="Pierce S.K."/>
            <person name="Wang J."/>
        </authorList>
    </citation>
    <scope>NUCLEOTIDE SEQUENCE [LARGE SCALE GENOMIC DNA]</scope>
    <source>
        <strain evidence="2">EC2010</strain>
        <tissue evidence="2">Whole organism of an adult</tissue>
    </source>
</reference>
<keyword evidence="1" id="KW-0472">Membrane</keyword>
<accession>A0A433TNN4</accession>
<dbReference type="SUPFAM" id="SSF103473">
    <property type="entry name" value="MFS general substrate transporter"/>
    <property type="match status" value="1"/>
</dbReference>
<dbReference type="InterPro" id="IPR011701">
    <property type="entry name" value="MFS"/>
</dbReference>
<evidence type="ECO:0000256" key="1">
    <source>
        <dbReference type="SAM" id="Phobius"/>
    </source>
</evidence>
<keyword evidence="1" id="KW-1133">Transmembrane helix</keyword>
<proteinExistence type="predicted"/>
<keyword evidence="1" id="KW-0812">Transmembrane</keyword>
<evidence type="ECO:0000313" key="3">
    <source>
        <dbReference type="Proteomes" id="UP000271974"/>
    </source>
</evidence>
<dbReference type="GO" id="GO:0022857">
    <property type="term" value="F:transmembrane transporter activity"/>
    <property type="evidence" value="ECO:0007669"/>
    <property type="project" value="InterPro"/>
</dbReference>
<protein>
    <recommendedName>
        <fullName evidence="4">Major facilitator superfamily (MFS) profile domain-containing protein</fullName>
    </recommendedName>
</protein>
<gene>
    <name evidence="2" type="ORF">EGW08_009042</name>
</gene>
<dbReference type="EMBL" id="RQTK01000254">
    <property type="protein sequence ID" value="RUS83185.1"/>
    <property type="molecule type" value="Genomic_DNA"/>
</dbReference>
<dbReference type="AlphaFoldDB" id="A0A433TNN4"/>
<dbReference type="InterPro" id="IPR036259">
    <property type="entry name" value="MFS_trans_sf"/>
</dbReference>
<feature type="transmembrane region" description="Helical" evidence="1">
    <location>
        <begin position="96"/>
        <end position="115"/>
    </location>
</feature>
<feature type="transmembrane region" description="Helical" evidence="1">
    <location>
        <begin position="61"/>
        <end position="84"/>
    </location>
</feature>
<dbReference type="Pfam" id="PF07690">
    <property type="entry name" value="MFS_1"/>
    <property type="match status" value="1"/>
</dbReference>
<feature type="transmembrane region" description="Helical" evidence="1">
    <location>
        <begin position="33"/>
        <end position="55"/>
    </location>
</feature>
<keyword evidence="3" id="KW-1185">Reference proteome</keyword>
<dbReference type="Proteomes" id="UP000271974">
    <property type="component" value="Unassembled WGS sequence"/>
</dbReference>
<feature type="transmembrane region" description="Helical" evidence="1">
    <location>
        <begin position="121"/>
        <end position="143"/>
    </location>
</feature>